<organism evidence="2 3">
    <name type="scientific">Rhizobium lentis</name>
    <dbReference type="NCBI Taxonomy" id="1138194"/>
    <lineage>
        <taxon>Bacteria</taxon>
        <taxon>Pseudomonadati</taxon>
        <taxon>Pseudomonadota</taxon>
        <taxon>Alphaproteobacteria</taxon>
        <taxon>Hyphomicrobiales</taxon>
        <taxon>Rhizobiaceae</taxon>
        <taxon>Rhizobium/Agrobacterium group</taxon>
        <taxon>Rhizobium</taxon>
    </lineage>
</organism>
<name>A0A7W8XL07_9HYPH</name>
<feature type="compositionally biased region" description="Low complexity" evidence="1">
    <location>
        <begin position="18"/>
        <end position="29"/>
    </location>
</feature>
<keyword evidence="3" id="KW-1185">Reference proteome</keyword>
<accession>A0A7W8XL07</accession>
<dbReference type="Proteomes" id="UP000528824">
    <property type="component" value="Unassembled WGS sequence"/>
</dbReference>
<feature type="region of interest" description="Disordered" evidence="1">
    <location>
        <begin position="1"/>
        <end position="36"/>
    </location>
</feature>
<comment type="caution">
    <text evidence="2">The sequence shown here is derived from an EMBL/GenBank/DDBJ whole genome shotgun (WGS) entry which is preliminary data.</text>
</comment>
<evidence type="ECO:0000313" key="3">
    <source>
        <dbReference type="Proteomes" id="UP000528824"/>
    </source>
</evidence>
<feature type="region of interest" description="Disordered" evidence="1">
    <location>
        <begin position="164"/>
        <end position="194"/>
    </location>
</feature>
<gene>
    <name evidence="2" type="ORF">GGI59_006555</name>
</gene>
<protein>
    <submittedName>
        <fullName evidence="2">Uncharacterized protein</fullName>
    </submittedName>
</protein>
<evidence type="ECO:0000256" key="1">
    <source>
        <dbReference type="SAM" id="MobiDB-lite"/>
    </source>
</evidence>
<reference evidence="2 3" key="1">
    <citation type="submission" date="2020-08" db="EMBL/GenBank/DDBJ databases">
        <title>Genomic Encyclopedia of Type Strains, Phase IV (KMG-V): Genome sequencing to study the core and pangenomes of soil and plant-associated prokaryotes.</title>
        <authorList>
            <person name="Whitman W."/>
        </authorList>
    </citation>
    <scope>NUCLEOTIDE SEQUENCE [LARGE SCALE GENOMIC DNA]</scope>
    <source>
        <strain evidence="2 3">SEMIA 4034</strain>
    </source>
</reference>
<evidence type="ECO:0000313" key="2">
    <source>
        <dbReference type="EMBL" id="MBB5564843.1"/>
    </source>
</evidence>
<dbReference type="AlphaFoldDB" id="A0A7W8XL07"/>
<sequence length="194" mass="20240">MARDDHTIPRIARTNAATRSTGTSPGTRTTRSEPISNVTIPELASIASAIGKASAGRRGSVVIAKGTKAGSNGSLFSQSKAGTSSAGNVNDPRTRLKALCYNSRLQIIRPPPVSTTGLDNLEAPNKPLIIRHAKSPALAGAVLARTSMLRNIRIQWDGGGAYTNAGSNARTSPDLPDQQNPLAGRLRTEGNHAV</sequence>
<proteinExistence type="predicted"/>
<dbReference type="EMBL" id="JACHBC010000036">
    <property type="protein sequence ID" value="MBB5564843.1"/>
    <property type="molecule type" value="Genomic_DNA"/>
</dbReference>
<feature type="compositionally biased region" description="Polar residues" evidence="1">
    <location>
        <begin position="164"/>
        <end position="181"/>
    </location>
</feature>